<reference evidence="3" key="1">
    <citation type="submission" date="2018-01" db="EMBL/GenBank/DDBJ databases">
        <title>An insight into the sialome of Amazonian anophelines.</title>
        <authorList>
            <person name="Ribeiro J.M."/>
            <person name="Scarpassa V."/>
            <person name="Calvo E."/>
        </authorList>
    </citation>
    <scope>NUCLEOTIDE SEQUENCE</scope>
    <source>
        <tissue evidence="3">Salivary glands</tissue>
    </source>
</reference>
<feature type="region of interest" description="Disordered" evidence="1">
    <location>
        <begin position="22"/>
        <end position="42"/>
    </location>
</feature>
<accession>A0A2M4CC78</accession>
<keyword evidence="2" id="KW-0732">Signal</keyword>
<protein>
    <submittedName>
        <fullName evidence="3">Putative secreted protein</fullName>
    </submittedName>
</protein>
<evidence type="ECO:0000256" key="2">
    <source>
        <dbReference type="SAM" id="SignalP"/>
    </source>
</evidence>
<dbReference type="AlphaFoldDB" id="A0A2M4CC78"/>
<feature type="signal peptide" evidence="2">
    <location>
        <begin position="1"/>
        <end position="24"/>
    </location>
</feature>
<feature type="chain" id="PRO_5014844044" evidence="2">
    <location>
        <begin position="25"/>
        <end position="77"/>
    </location>
</feature>
<dbReference type="EMBL" id="GGFJ01013786">
    <property type="protein sequence ID" value="MBW62927.1"/>
    <property type="molecule type" value="Transcribed_RNA"/>
</dbReference>
<evidence type="ECO:0000256" key="1">
    <source>
        <dbReference type="SAM" id="MobiDB-lite"/>
    </source>
</evidence>
<organism evidence="3">
    <name type="scientific">Anopheles marajoara</name>
    <dbReference type="NCBI Taxonomy" id="58244"/>
    <lineage>
        <taxon>Eukaryota</taxon>
        <taxon>Metazoa</taxon>
        <taxon>Ecdysozoa</taxon>
        <taxon>Arthropoda</taxon>
        <taxon>Hexapoda</taxon>
        <taxon>Insecta</taxon>
        <taxon>Pterygota</taxon>
        <taxon>Neoptera</taxon>
        <taxon>Endopterygota</taxon>
        <taxon>Diptera</taxon>
        <taxon>Nematocera</taxon>
        <taxon>Culicoidea</taxon>
        <taxon>Culicidae</taxon>
        <taxon>Anophelinae</taxon>
        <taxon>Anopheles</taxon>
    </lineage>
</organism>
<name>A0A2M4CC78_9DIPT</name>
<proteinExistence type="predicted"/>
<evidence type="ECO:0000313" key="3">
    <source>
        <dbReference type="EMBL" id="MBW62927.1"/>
    </source>
</evidence>
<sequence length="77" mass="8334">MSQPSHRLGHIAYMLLFILSSSSSSSSTPSFPPYVGGKDVKGQRVRNNQMRPIRFFGGARGVALVALGRVASQFPLI</sequence>